<accession>A0A8K0CFQ1</accession>
<reference evidence="1" key="1">
    <citation type="submission" date="2019-08" db="EMBL/GenBank/DDBJ databases">
        <title>The genome of the North American firefly Photinus pyralis.</title>
        <authorList>
            <consortium name="Photinus pyralis genome working group"/>
            <person name="Fallon T.R."/>
            <person name="Sander Lower S.E."/>
            <person name="Weng J.-K."/>
        </authorList>
    </citation>
    <scope>NUCLEOTIDE SEQUENCE</scope>
    <source>
        <strain evidence="1">TRF0915ILg1</strain>
        <tissue evidence="1">Whole body</tissue>
    </source>
</reference>
<dbReference type="OrthoDB" id="6755725at2759"/>
<evidence type="ECO:0000313" key="2">
    <source>
        <dbReference type="Proteomes" id="UP000801492"/>
    </source>
</evidence>
<keyword evidence="2" id="KW-1185">Reference proteome</keyword>
<dbReference type="Proteomes" id="UP000801492">
    <property type="component" value="Unassembled WGS sequence"/>
</dbReference>
<protein>
    <submittedName>
        <fullName evidence="1">Uncharacterized protein</fullName>
    </submittedName>
</protein>
<name>A0A8K0CFQ1_IGNLU</name>
<evidence type="ECO:0000313" key="1">
    <source>
        <dbReference type="EMBL" id="KAF2883668.1"/>
    </source>
</evidence>
<comment type="caution">
    <text evidence="1">The sequence shown here is derived from an EMBL/GenBank/DDBJ whole genome shotgun (WGS) entry which is preliminary data.</text>
</comment>
<gene>
    <name evidence="1" type="ORF">ILUMI_22505</name>
</gene>
<dbReference type="AlphaFoldDB" id="A0A8K0CFQ1"/>
<sequence>MVLLVDVPKAGFGSTYDGMRHVPRKTTKPFLKETLETLLSAEPTQSMVGVSDEEESIIKTEESSDEESWLSSSVRGYIFKKQVTETIDSDSAEESRKELAQANRGKKTKRLGKMGFDFIQVTFPIRSHSYMECDKNFGLVNQRTRIELPKEWADVLRSFRSEPSPFNVEEVSQEYFRNWTQHFTSRYKRQCPFLSRPIRELKVVKEHPRLIFHRSTYNGAWESTVIVNPKFKQANNLKDSEFELPNYLYAGLLPISQLKYENLQDLTTFCEEDAGKFFRVLPHSD</sequence>
<organism evidence="1 2">
    <name type="scientific">Ignelater luminosus</name>
    <name type="common">Cucubano</name>
    <name type="synonym">Pyrophorus luminosus</name>
    <dbReference type="NCBI Taxonomy" id="2038154"/>
    <lineage>
        <taxon>Eukaryota</taxon>
        <taxon>Metazoa</taxon>
        <taxon>Ecdysozoa</taxon>
        <taxon>Arthropoda</taxon>
        <taxon>Hexapoda</taxon>
        <taxon>Insecta</taxon>
        <taxon>Pterygota</taxon>
        <taxon>Neoptera</taxon>
        <taxon>Endopterygota</taxon>
        <taxon>Coleoptera</taxon>
        <taxon>Polyphaga</taxon>
        <taxon>Elateriformia</taxon>
        <taxon>Elateroidea</taxon>
        <taxon>Elateridae</taxon>
        <taxon>Agrypninae</taxon>
        <taxon>Pyrophorini</taxon>
        <taxon>Ignelater</taxon>
    </lineage>
</organism>
<proteinExistence type="predicted"/>
<dbReference type="EMBL" id="VTPC01090313">
    <property type="protein sequence ID" value="KAF2883668.1"/>
    <property type="molecule type" value="Genomic_DNA"/>
</dbReference>